<organism evidence="1 2">
    <name type="scientific">Leersia perrieri</name>
    <dbReference type="NCBI Taxonomy" id="77586"/>
    <lineage>
        <taxon>Eukaryota</taxon>
        <taxon>Viridiplantae</taxon>
        <taxon>Streptophyta</taxon>
        <taxon>Embryophyta</taxon>
        <taxon>Tracheophyta</taxon>
        <taxon>Spermatophyta</taxon>
        <taxon>Magnoliopsida</taxon>
        <taxon>Liliopsida</taxon>
        <taxon>Poales</taxon>
        <taxon>Poaceae</taxon>
        <taxon>BOP clade</taxon>
        <taxon>Oryzoideae</taxon>
        <taxon>Oryzeae</taxon>
        <taxon>Oryzinae</taxon>
        <taxon>Leersia</taxon>
    </lineage>
</organism>
<accession>A0A0D9WYR8</accession>
<evidence type="ECO:0000313" key="1">
    <source>
        <dbReference type="EnsemblPlants" id="LPERR07G11850.1"/>
    </source>
</evidence>
<reference evidence="2" key="2">
    <citation type="submission" date="2013-12" db="EMBL/GenBank/DDBJ databases">
        <authorList>
            <person name="Yu Y."/>
            <person name="Lee S."/>
            <person name="de Baynast K."/>
            <person name="Wissotski M."/>
            <person name="Liu L."/>
            <person name="Talag J."/>
            <person name="Goicoechea J."/>
            <person name="Angelova A."/>
            <person name="Jetty R."/>
            <person name="Kudrna D."/>
            <person name="Golser W."/>
            <person name="Rivera L."/>
            <person name="Zhang J."/>
            <person name="Wing R."/>
        </authorList>
    </citation>
    <scope>NUCLEOTIDE SEQUENCE</scope>
</reference>
<reference evidence="1" key="3">
    <citation type="submission" date="2015-04" db="UniProtKB">
        <authorList>
            <consortium name="EnsemblPlants"/>
        </authorList>
    </citation>
    <scope>IDENTIFICATION</scope>
</reference>
<dbReference type="Proteomes" id="UP000032180">
    <property type="component" value="Chromosome 7"/>
</dbReference>
<proteinExistence type="predicted"/>
<name>A0A0D9WYR8_9ORYZ</name>
<evidence type="ECO:0000313" key="2">
    <source>
        <dbReference type="Proteomes" id="UP000032180"/>
    </source>
</evidence>
<keyword evidence="2" id="KW-1185">Reference proteome</keyword>
<dbReference type="EnsemblPlants" id="LPERR07G11850.1">
    <property type="protein sequence ID" value="LPERR07G11850.1"/>
    <property type="gene ID" value="LPERR07G11850"/>
</dbReference>
<protein>
    <submittedName>
        <fullName evidence="1">Uncharacterized protein</fullName>
    </submittedName>
</protein>
<dbReference type="HOGENOM" id="CLU_1698062_0_0_1"/>
<reference evidence="1 2" key="1">
    <citation type="submission" date="2012-08" db="EMBL/GenBank/DDBJ databases">
        <title>Oryza genome evolution.</title>
        <authorList>
            <person name="Wing R.A."/>
        </authorList>
    </citation>
    <scope>NUCLEOTIDE SEQUENCE</scope>
</reference>
<dbReference type="Gramene" id="LPERR07G11850.1">
    <property type="protein sequence ID" value="LPERR07G11850.1"/>
    <property type="gene ID" value="LPERR07G11850"/>
</dbReference>
<dbReference type="AlphaFoldDB" id="A0A0D9WYR8"/>
<sequence>MSSVLARLVAGQSPAAAFAQPPWLNKQLVTPVVHLARLPSSVTARPSGISATSVVQLLGSCAPPAARRFLVANKAGGSTPGHMEHDDSLLLWITATAQIVLDSLCSLENDIEVELKNTKDKLDRYNFVNKELKKVIGAFKMIVKEEKKYAGQSTS</sequence>